<dbReference type="PANTHER" id="PTHR34292">
    <property type="entry name" value="OUTER SPORE WALL PROTEIN LDS1"/>
    <property type="match status" value="1"/>
</dbReference>
<feature type="transmembrane region" description="Helical" evidence="1">
    <location>
        <begin position="206"/>
        <end position="225"/>
    </location>
</feature>
<feature type="transmembrane region" description="Helical" evidence="1">
    <location>
        <begin position="262"/>
        <end position="282"/>
    </location>
</feature>
<dbReference type="HOGENOM" id="CLU_057756_0_0_1"/>
<dbReference type="AlphaFoldDB" id="A0A0C3E840"/>
<dbReference type="PANTHER" id="PTHR34292:SF2">
    <property type="entry name" value="OUTER SPORE WALL PROTEIN LDS1"/>
    <property type="match status" value="1"/>
</dbReference>
<organism evidence="2 3">
    <name type="scientific">Scleroderma citrinum Foug A</name>
    <dbReference type="NCBI Taxonomy" id="1036808"/>
    <lineage>
        <taxon>Eukaryota</taxon>
        <taxon>Fungi</taxon>
        <taxon>Dikarya</taxon>
        <taxon>Basidiomycota</taxon>
        <taxon>Agaricomycotina</taxon>
        <taxon>Agaricomycetes</taxon>
        <taxon>Agaricomycetidae</taxon>
        <taxon>Boletales</taxon>
        <taxon>Sclerodermatineae</taxon>
        <taxon>Sclerodermataceae</taxon>
        <taxon>Scleroderma</taxon>
    </lineage>
</organism>
<keyword evidence="1" id="KW-0812">Transmembrane</keyword>
<dbReference type="InParanoid" id="A0A0C3E840"/>
<protein>
    <submittedName>
        <fullName evidence="2">Uncharacterized protein</fullName>
    </submittedName>
</protein>
<dbReference type="InterPro" id="IPR052786">
    <property type="entry name" value="Spore_wall_assembly"/>
</dbReference>
<dbReference type="Proteomes" id="UP000053989">
    <property type="component" value="Unassembled WGS sequence"/>
</dbReference>
<evidence type="ECO:0000313" key="2">
    <source>
        <dbReference type="EMBL" id="KIM64141.1"/>
    </source>
</evidence>
<name>A0A0C3E840_9AGAM</name>
<accession>A0A0C3E840</accession>
<evidence type="ECO:0000256" key="1">
    <source>
        <dbReference type="SAM" id="Phobius"/>
    </source>
</evidence>
<keyword evidence="3" id="KW-1185">Reference proteome</keyword>
<reference evidence="2 3" key="1">
    <citation type="submission" date="2014-04" db="EMBL/GenBank/DDBJ databases">
        <authorList>
            <consortium name="DOE Joint Genome Institute"/>
            <person name="Kuo A."/>
            <person name="Kohler A."/>
            <person name="Nagy L.G."/>
            <person name="Floudas D."/>
            <person name="Copeland A."/>
            <person name="Barry K.W."/>
            <person name="Cichocki N."/>
            <person name="Veneault-Fourrey C."/>
            <person name="LaButti K."/>
            <person name="Lindquist E.A."/>
            <person name="Lipzen A."/>
            <person name="Lundell T."/>
            <person name="Morin E."/>
            <person name="Murat C."/>
            <person name="Sun H."/>
            <person name="Tunlid A."/>
            <person name="Henrissat B."/>
            <person name="Grigoriev I.V."/>
            <person name="Hibbett D.S."/>
            <person name="Martin F."/>
            <person name="Nordberg H.P."/>
            <person name="Cantor M.N."/>
            <person name="Hua S.X."/>
        </authorList>
    </citation>
    <scope>NUCLEOTIDE SEQUENCE [LARGE SCALE GENOMIC DNA]</scope>
    <source>
        <strain evidence="2 3">Foug A</strain>
    </source>
</reference>
<dbReference type="STRING" id="1036808.A0A0C3E840"/>
<gene>
    <name evidence="2" type="ORF">SCLCIDRAFT_1213552</name>
</gene>
<evidence type="ECO:0000313" key="3">
    <source>
        <dbReference type="Proteomes" id="UP000053989"/>
    </source>
</evidence>
<proteinExistence type="predicted"/>
<dbReference type="EMBL" id="KN822030">
    <property type="protein sequence ID" value="KIM64141.1"/>
    <property type="molecule type" value="Genomic_DNA"/>
</dbReference>
<dbReference type="OrthoDB" id="10012223at2759"/>
<keyword evidence="1" id="KW-0472">Membrane</keyword>
<sequence length="323" mass="36590">MSRSSLRPVPPPPDTNVPEHLQRATLRLNFPPSYVVVGVYRLFTDKSLSKPAWDKCRHGVQRGAIVGSVWACLTYPVQRRIVHMLLNHPSSIFSVKYIIPLSKTATDLSEETILGIRLPFTMSTYVTVLLIGAQITAMLTFFLSRNIRIARQRAWDQTVASRGKGPEFWQPYVEEWDVPPVVEANFSSHAMNKFGLFFVKVLVKKVFIIPLSLYPFVGTIAVAALKAMDTAQYLHQPYFKTKKMTPHQIAIFTEERKWDYRLFGFTAALLEGFPIIGLVFTISNRIGAAMWAHDLEKRQHYFGSLQSSQGSGTIPSRDSKKAQ</sequence>
<keyword evidence="1" id="KW-1133">Transmembrane helix</keyword>
<feature type="transmembrane region" description="Helical" evidence="1">
    <location>
        <begin position="122"/>
        <end position="143"/>
    </location>
</feature>
<reference evidence="3" key="2">
    <citation type="submission" date="2015-01" db="EMBL/GenBank/DDBJ databases">
        <title>Evolutionary Origins and Diversification of the Mycorrhizal Mutualists.</title>
        <authorList>
            <consortium name="DOE Joint Genome Institute"/>
            <consortium name="Mycorrhizal Genomics Consortium"/>
            <person name="Kohler A."/>
            <person name="Kuo A."/>
            <person name="Nagy L.G."/>
            <person name="Floudas D."/>
            <person name="Copeland A."/>
            <person name="Barry K.W."/>
            <person name="Cichocki N."/>
            <person name="Veneault-Fourrey C."/>
            <person name="LaButti K."/>
            <person name="Lindquist E.A."/>
            <person name="Lipzen A."/>
            <person name="Lundell T."/>
            <person name="Morin E."/>
            <person name="Murat C."/>
            <person name="Riley R."/>
            <person name="Ohm R."/>
            <person name="Sun H."/>
            <person name="Tunlid A."/>
            <person name="Henrissat B."/>
            <person name="Grigoriev I.V."/>
            <person name="Hibbett D.S."/>
            <person name="Martin F."/>
        </authorList>
    </citation>
    <scope>NUCLEOTIDE SEQUENCE [LARGE SCALE GENOMIC DNA]</scope>
    <source>
        <strain evidence="3">Foug A</strain>
    </source>
</reference>